<dbReference type="InterPro" id="IPR013430">
    <property type="entry name" value="Toxin_antidote_HigA"/>
</dbReference>
<dbReference type="EMBL" id="SMGJ01000004">
    <property type="protein sequence ID" value="TCK69461.1"/>
    <property type="molecule type" value="Genomic_DNA"/>
</dbReference>
<keyword evidence="4" id="KW-1185">Reference proteome</keyword>
<evidence type="ECO:0000259" key="2">
    <source>
        <dbReference type="PROSITE" id="PS50943"/>
    </source>
</evidence>
<name>A0A4V2PUF6_9PAST</name>
<organism evidence="3 4">
    <name type="scientific">Lonepinella koalarum</name>
    <dbReference type="NCBI Taxonomy" id="53417"/>
    <lineage>
        <taxon>Bacteria</taxon>
        <taxon>Pseudomonadati</taxon>
        <taxon>Pseudomonadota</taxon>
        <taxon>Gammaproteobacteria</taxon>
        <taxon>Pasteurellales</taxon>
        <taxon>Pasteurellaceae</taxon>
        <taxon>Lonepinella</taxon>
    </lineage>
</organism>
<proteinExistence type="predicted"/>
<dbReference type="AlphaFoldDB" id="A0A4V2PUF6"/>
<dbReference type="PANTHER" id="PTHR36924">
    <property type="entry name" value="ANTITOXIN HIGA-1"/>
    <property type="match status" value="1"/>
</dbReference>
<evidence type="ECO:0000313" key="4">
    <source>
        <dbReference type="Proteomes" id="UP000295496"/>
    </source>
</evidence>
<dbReference type="OrthoDB" id="9793869at2"/>
<dbReference type="InterPro" id="IPR010982">
    <property type="entry name" value="Lambda_DNA-bd_dom_sf"/>
</dbReference>
<evidence type="ECO:0000256" key="1">
    <source>
        <dbReference type="ARBA" id="ARBA00023125"/>
    </source>
</evidence>
<keyword evidence="1" id="KW-0238">DNA-binding</keyword>
<gene>
    <name evidence="3" type="ORF">EV692_1378</name>
</gene>
<accession>A0A4V2PUF6</accession>
<feature type="domain" description="HTH cro/C1-type" evidence="2">
    <location>
        <begin position="20"/>
        <end position="64"/>
    </location>
</feature>
<dbReference type="InterPro" id="IPR001387">
    <property type="entry name" value="Cro/C1-type_HTH"/>
</dbReference>
<sequence>MEMYNPPHPGRILKEYMGDISVTEMAKHLGVPRSELSQILKGKKGISAEMSLRLSKAFSTHDELWLKLQNKYDLWQARHGKNVTYQQVTPVFNASVYS</sequence>
<dbReference type="SUPFAM" id="SSF47413">
    <property type="entry name" value="lambda repressor-like DNA-binding domains"/>
    <property type="match status" value="1"/>
</dbReference>
<dbReference type="PANTHER" id="PTHR36924:SF1">
    <property type="entry name" value="ANTITOXIN HIGA-1"/>
    <property type="match status" value="1"/>
</dbReference>
<dbReference type="RefSeq" id="WP_132301860.1">
    <property type="nucleotide sequence ID" value="NZ_CP170642.1"/>
</dbReference>
<dbReference type="SMART" id="SM00530">
    <property type="entry name" value="HTH_XRE"/>
    <property type="match status" value="1"/>
</dbReference>
<reference evidence="3 4" key="1">
    <citation type="submission" date="2019-03" db="EMBL/GenBank/DDBJ databases">
        <title>Genomic Encyclopedia of Type Strains, Phase IV (KMG-IV): sequencing the most valuable type-strain genomes for metagenomic binning, comparative biology and taxonomic classification.</title>
        <authorList>
            <person name="Goeker M."/>
        </authorList>
    </citation>
    <scope>NUCLEOTIDE SEQUENCE [LARGE SCALE GENOMIC DNA]</scope>
    <source>
        <strain evidence="3 4">DSM 10053</strain>
    </source>
</reference>
<dbReference type="CDD" id="cd00093">
    <property type="entry name" value="HTH_XRE"/>
    <property type="match status" value="1"/>
</dbReference>
<protein>
    <submittedName>
        <fullName evidence="3">XRE family plasmid maintenance system antidote protein</fullName>
    </submittedName>
</protein>
<comment type="caution">
    <text evidence="3">The sequence shown here is derived from an EMBL/GenBank/DDBJ whole genome shotgun (WGS) entry which is preliminary data.</text>
</comment>
<dbReference type="GO" id="GO:0003677">
    <property type="term" value="F:DNA binding"/>
    <property type="evidence" value="ECO:0007669"/>
    <property type="project" value="UniProtKB-KW"/>
</dbReference>
<dbReference type="PROSITE" id="PS50943">
    <property type="entry name" value="HTH_CROC1"/>
    <property type="match status" value="1"/>
</dbReference>
<dbReference type="Proteomes" id="UP000295496">
    <property type="component" value="Unassembled WGS sequence"/>
</dbReference>
<evidence type="ECO:0000313" key="3">
    <source>
        <dbReference type="EMBL" id="TCK69461.1"/>
    </source>
</evidence>
<dbReference type="Gene3D" id="1.10.260.40">
    <property type="entry name" value="lambda repressor-like DNA-binding domains"/>
    <property type="match status" value="1"/>
</dbReference>
<dbReference type="Pfam" id="PF01381">
    <property type="entry name" value="HTH_3"/>
    <property type="match status" value="1"/>
</dbReference>
<dbReference type="NCBIfam" id="TIGR02607">
    <property type="entry name" value="antidote_HigA"/>
    <property type="match status" value="1"/>
</dbReference>